<reference evidence="2 3" key="1">
    <citation type="submission" date="2018-11" db="EMBL/GenBank/DDBJ databases">
        <authorList>
            <consortium name="Pathogen Informatics"/>
        </authorList>
    </citation>
    <scope>NUCLEOTIDE SEQUENCE [LARGE SCALE GENOMIC DNA]</scope>
</reference>
<evidence type="ECO:0000256" key="1">
    <source>
        <dbReference type="SAM" id="MobiDB-lite"/>
    </source>
</evidence>
<feature type="region of interest" description="Disordered" evidence="1">
    <location>
        <begin position="1"/>
        <end position="30"/>
    </location>
</feature>
<keyword evidence="3" id="KW-1185">Reference proteome</keyword>
<evidence type="ECO:0000313" key="2">
    <source>
        <dbReference type="EMBL" id="VDN37669.1"/>
    </source>
</evidence>
<dbReference type="AlphaFoldDB" id="A0A3P7R9U3"/>
<name>A0A3P7R9U3_CYLGO</name>
<sequence length="93" mass="10965">MQNLKEDRDMRNRVDQAHSQESKEAEKSAVKDTKAIMEELRESNVPAEVILDRERKRQIEQELEEKEEAARRKKRNKGLSLLAGYYLPFCTCQ</sequence>
<proteinExistence type="predicted"/>
<accession>A0A3P7R9U3</accession>
<dbReference type="Proteomes" id="UP000271889">
    <property type="component" value="Unassembled WGS sequence"/>
</dbReference>
<gene>
    <name evidence="2" type="ORF">CGOC_LOCUS13533</name>
</gene>
<protein>
    <submittedName>
        <fullName evidence="2">Uncharacterized protein</fullName>
    </submittedName>
</protein>
<organism evidence="2 3">
    <name type="scientific">Cylicostephanus goldi</name>
    <name type="common">Nematode worm</name>
    <dbReference type="NCBI Taxonomy" id="71465"/>
    <lineage>
        <taxon>Eukaryota</taxon>
        <taxon>Metazoa</taxon>
        <taxon>Ecdysozoa</taxon>
        <taxon>Nematoda</taxon>
        <taxon>Chromadorea</taxon>
        <taxon>Rhabditida</taxon>
        <taxon>Rhabditina</taxon>
        <taxon>Rhabditomorpha</taxon>
        <taxon>Strongyloidea</taxon>
        <taxon>Strongylidae</taxon>
        <taxon>Cylicostephanus</taxon>
    </lineage>
</organism>
<dbReference type="OrthoDB" id="5963at2759"/>
<dbReference type="EMBL" id="UYRV01132318">
    <property type="protein sequence ID" value="VDN37669.1"/>
    <property type="molecule type" value="Genomic_DNA"/>
</dbReference>
<evidence type="ECO:0000313" key="3">
    <source>
        <dbReference type="Proteomes" id="UP000271889"/>
    </source>
</evidence>